<feature type="region of interest" description="Disordered" evidence="1">
    <location>
        <begin position="1"/>
        <end position="32"/>
    </location>
</feature>
<feature type="compositionally biased region" description="Low complexity" evidence="1">
    <location>
        <begin position="1"/>
        <end position="10"/>
    </location>
</feature>
<dbReference type="RefSeq" id="WP_013126091.1">
    <property type="nucleotide sequence ID" value="NC_014158.1"/>
</dbReference>
<dbReference type="eggNOG" id="ENOG5032DC5">
    <property type="taxonomic scope" value="Bacteria"/>
</dbReference>
<name>D5UXG1_TSUPD</name>
<dbReference type="HOGENOM" id="CLU_973009_0_0_11"/>
<dbReference type="InterPro" id="IPR047675">
    <property type="entry name" value="Putative_zinc-bd"/>
</dbReference>
<gene>
    <name evidence="2" type="ordered locus">Tpau_1425</name>
</gene>
<dbReference type="EMBL" id="CP001966">
    <property type="protein sequence ID" value="ADG78053.1"/>
    <property type="molecule type" value="Genomic_DNA"/>
</dbReference>
<accession>D5UXG1</accession>
<evidence type="ECO:0000313" key="3">
    <source>
        <dbReference type="Proteomes" id="UP000001213"/>
    </source>
</evidence>
<dbReference type="STRING" id="521096.Tpau_1425"/>
<reference evidence="3" key="1">
    <citation type="submission" date="2010-03" db="EMBL/GenBank/DDBJ databases">
        <title>The complete chromosome of Tsukamurella paurometabola DSM 20162.</title>
        <authorList>
            <consortium name="US DOE Joint Genome Institute (JGI-PGF)"/>
            <person name="Lucas S."/>
            <person name="Copeland A."/>
            <person name="Lapidus A."/>
            <person name="Glavina del Rio T."/>
            <person name="Dalin E."/>
            <person name="Tice H."/>
            <person name="Bruce D."/>
            <person name="Goodwin L."/>
            <person name="Pitluck S."/>
            <person name="Kyrpides N."/>
            <person name="Mavromatis K."/>
            <person name="Ivanova N."/>
            <person name="Mikhailova N."/>
            <person name="Munk A.C."/>
            <person name="Brettin T."/>
            <person name="Detter J.C."/>
            <person name="Tapia R."/>
            <person name="Han C."/>
            <person name="Larimer F."/>
            <person name="Land M."/>
            <person name="Hauser L."/>
            <person name="Markowitz V."/>
            <person name="Cheng J.-F."/>
            <person name="Hugenholtz P."/>
            <person name="Woyke T."/>
            <person name="Wu D."/>
            <person name="Jando M."/>
            <person name="Brambilla E."/>
            <person name="Klenk H.-P."/>
            <person name="Eisen J.A."/>
        </authorList>
    </citation>
    <scope>NUCLEOTIDE SEQUENCE [LARGE SCALE GENOMIC DNA]</scope>
    <source>
        <strain evidence="3">ATCC 8368 / DSM 20162 / CCUG 35730 / CIP 100753 / JCM 10117 / KCTC 9821 / NBRC 16120 / NCIMB 702349 / NCTC 13040</strain>
    </source>
</reference>
<sequence>MTEQTTNTDQTDTDWHGTPANDPRRPAPEWDSAIGEAGEWGWWEPDPADEECEVWTRAPKQDAPTTPEAAAKWDAMLAVNENARCVAHKKSGEQCRRLAIKGATVCRVHGGASGHVKRAARVRLENAADRMAKELLKIAVSDNMPAYVKLDAIKDALDRGGVSAKTAIEVEVGPAKGFEQVFSGITGGTRADSRAARGITDIGQDDDHAAHRAMMEQDRASRALAVPSDPALTGEADYLDAEVVPAGVVQPAAIDRTPAPTDDGVTAAEFVREANAKAASTRPRHT</sequence>
<proteinExistence type="predicted"/>
<dbReference type="NCBIfam" id="NF041373">
    <property type="entry name" value="HGG_STG"/>
    <property type="match status" value="1"/>
</dbReference>
<evidence type="ECO:0000256" key="1">
    <source>
        <dbReference type="SAM" id="MobiDB-lite"/>
    </source>
</evidence>
<protein>
    <submittedName>
        <fullName evidence="2">Uncharacterized protein</fullName>
    </submittedName>
</protein>
<evidence type="ECO:0000313" key="2">
    <source>
        <dbReference type="EMBL" id="ADG78053.1"/>
    </source>
</evidence>
<dbReference type="AlphaFoldDB" id="D5UXG1"/>
<keyword evidence="3" id="KW-1185">Reference proteome</keyword>
<dbReference type="Proteomes" id="UP000001213">
    <property type="component" value="Chromosome"/>
</dbReference>
<organism evidence="2 3">
    <name type="scientific">Tsukamurella paurometabola (strain ATCC 8368 / DSM 20162 / CCUG 35730 / CIP 100753 / JCM 10117 / KCTC 9821 / NBRC 16120 / NCIMB 702349 / NCTC 13040)</name>
    <name type="common">Corynebacterium paurometabolum</name>
    <dbReference type="NCBI Taxonomy" id="521096"/>
    <lineage>
        <taxon>Bacteria</taxon>
        <taxon>Bacillati</taxon>
        <taxon>Actinomycetota</taxon>
        <taxon>Actinomycetes</taxon>
        <taxon>Mycobacteriales</taxon>
        <taxon>Tsukamurellaceae</taxon>
        <taxon>Tsukamurella</taxon>
    </lineage>
</organism>
<reference evidence="2 3" key="2">
    <citation type="journal article" date="2011" name="Stand. Genomic Sci.">
        <title>Complete genome sequence of Tsukamurella paurometabola type strain (no. 33).</title>
        <authorList>
            <person name="Munk A.C."/>
            <person name="Lapidus A."/>
            <person name="Lucas S."/>
            <person name="Nolan M."/>
            <person name="Tice H."/>
            <person name="Cheng J.F."/>
            <person name="Del Rio T.G."/>
            <person name="Goodwin L."/>
            <person name="Pitluck S."/>
            <person name="Liolios K."/>
            <person name="Huntemann M."/>
            <person name="Ivanova N."/>
            <person name="Mavromatis K."/>
            <person name="Mikhailova N."/>
            <person name="Pati A."/>
            <person name="Chen A."/>
            <person name="Palaniappan K."/>
            <person name="Tapia R."/>
            <person name="Han C."/>
            <person name="Land M."/>
            <person name="Hauser L."/>
            <person name="Chang Y.J."/>
            <person name="Jeffries C.D."/>
            <person name="Brettin T."/>
            <person name="Yasawong M."/>
            <person name="Brambilla E.M."/>
            <person name="Rohde M."/>
            <person name="Sikorski J."/>
            <person name="Goker M."/>
            <person name="Detter J.C."/>
            <person name="Woyke T."/>
            <person name="Bristow J."/>
            <person name="Eisen J.A."/>
            <person name="Markowitz V."/>
            <person name="Hugenholtz P."/>
            <person name="Kyrpides N.C."/>
            <person name="Klenk H.P."/>
        </authorList>
    </citation>
    <scope>NUCLEOTIDE SEQUENCE [LARGE SCALE GENOMIC DNA]</scope>
    <source>
        <strain evidence="3">ATCC 8368 / DSM 20162 / CCUG 35730 / CIP 100753 / JCM 10117 / KCTC 9821 / NBRC 16120 / NCIMB 702349 / NCTC 13040</strain>
    </source>
</reference>
<dbReference type="KEGG" id="tpr:Tpau_1425"/>